<protein>
    <submittedName>
        <fullName evidence="2">LADA_0C05556g1_1</fullName>
    </submittedName>
</protein>
<gene>
    <name evidence="2" type="ORF">LADA_0C05556G</name>
</gene>
<dbReference type="PANTHER" id="PTHR12390">
    <property type="entry name" value="UROPORPHYRINOGEN III SYNTHASE"/>
    <property type="match status" value="1"/>
</dbReference>
<dbReference type="STRING" id="1266660.A0A1G4IZN7"/>
<keyword evidence="3" id="KW-1185">Reference proteome</keyword>
<dbReference type="AlphaFoldDB" id="A0A1G4IZN7"/>
<dbReference type="EMBL" id="LT598459">
    <property type="protein sequence ID" value="SCU82471.1"/>
    <property type="molecule type" value="Genomic_DNA"/>
</dbReference>
<dbReference type="InterPro" id="IPR003754">
    <property type="entry name" value="4pyrrol_synth_uPrphyn_synth"/>
</dbReference>
<dbReference type="GO" id="GO:0006780">
    <property type="term" value="P:uroporphyrinogen III biosynthetic process"/>
    <property type="evidence" value="ECO:0007669"/>
    <property type="project" value="InterPro"/>
</dbReference>
<name>A0A1G4IZN7_9SACH</name>
<evidence type="ECO:0000313" key="2">
    <source>
        <dbReference type="EMBL" id="SCU82471.1"/>
    </source>
</evidence>
<organism evidence="2 3">
    <name type="scientific">Lachancea dasiensis</name>
    <dbReference type="NCBI Taxonomy" id="1072105"/>
    <lineage>
        <taxon>Eukaryota</taxon>
        <taxon>Fungi</taxon>
        <taxon>Dikarya</taxon>
        <taxon>Ascomycota</taxon>
        <taxon>Saccharomycotina</taxon>
        <taxon>Saccharomycetes</taxon>
        <taxon>Saccharomycetales</taxon>
        <taxon>Saccharomycetaceae</taxon>
        <taxon>Lachancea</taxon>
    </lineage>
</organism>
<dbReference type="InterPro" id="IPR039793">
    <property type="entry name" value="UROS/Hem4"/>
</dbReference>
<evidence type="ECO:0000313" key="3">
    <source>
        <dbReference type="Proteomes" id="UP000190274"/>
    </source>
</evidence>
<dbReference type="GO" id="GO:0004852">
    <property type="term" value="F:uroporphyrinogen-III synthase activity"/>
    <property type="evidence" value="ECO:0007669"/>
    <property type="project" value="EnsemblFungi"/>
</dbReference>
<dbReference type="Gene3D" id="3.40.50.10090">
    <property type="match status" value="2"/>
</dbReference>
<dbReference type="GO" id="GO:0006782">
    <property type="term" value="P:protoporphyrinogen IX biosynthetic process"/>
    <property type="evidence" value="ECO:0007669"/>
    <property type="project" value="UniProtKB-UniPathway"/>
</dbReference>
<reference evidence="3" key="1">
    <citation type="submission" date="2016-03" db="EMBL/GenBank/DDBJ databases">
        <authorList>
            <person name="Devillers H."/>
        </authorList>
    </citation>
    <scope>NUCLEOTIDE SEQUENCE [LARGE SCALE GENOMIC DNA]</scope>
</reference>
<dbReference type="Proteomes" id="UP000190274">
    <property type="component" value="Chromosome C"/>
</dbReference>
<feature type="domain" description="Tetrapyrrole biosynthesis uroporphyrinogen III synthase" evidence="1">
    <location>
        <begin position="19"/>
        <end position="250"/>
    </location>
</feature>
<proteinExistence type="predicted"/>
<dbReference type="UniPathway" id="UPA00251">
    <property type="reaction ID" value="UER00320"/>
</dbReference>
<dbReference type="Pfam" id="PF02602">
    <property type="entry name" value="HEM4"/>
    <property type="match status" value="1"/>
</dbReference>
<dbReference type="InterPro" id="IPR036108">
    <property type="entry name" value="4pyrrol_syn_uPrphyn_synt_sf"/>
</dbReference>
<evidence type="ECO:0000259" key="1">
    <source>
        <dbReference type="Pfam" id="PF02602"/>
    </source>
</evidence>
<dbReference type="OrthoDB" id="5595751at2759"/>
<dbReference type="PANTHER" id="PTHR12390:SF0">
    <property type="entry name" value="UROPORPHYRINOGEN-III SYNTHASE"/>
    <property type="match status" value="1"/>
</dbReference>
<dbReference type="CDD" id="cd06578">
    <property type="entry name" value="HemD"/>
    <property type="match status" value="1"/>
</dbReference>
<dbReference type="GO" id="GO:0005829">
    <property type="term" value="C:cytosol"/>
    <property type="evidence" value="ECO:0007669"/>
    <property type="project" value="TreeGrafter"/>
</dbReference>
<dbReference type="SUPFAM" id="SSF69618">
    <property type="entry name" value="HemD-like"/>
    <property type="match status" value="1"/>
</dbReference>
<accession>A0A1G4IZN7</accession>
<sequence>MALTTKVLLLKNKTVPIDPYESAFEENGFCPVYVPLIQHMHLPEDCLKLLRDDKYITQLQYIVISSQRTVECINESILPRLAESQRKTLLKKTIYTVGPATADFLQRCGFEDIRGGIDAGNGSILADLIIADLGDVIAAEPTMLPVLLLVGETRRDIIPKKLASVKIPSQEIIMYKTEVLGDNLVRFQSHFTSNAWVVFFSSQGTVEIIDYLKTQSVHVASIGPTTEVFLASRGIDPQVVSTKPEPLSLISSLKSL</sequence>